<sequence>MAEISEDVMIAEVERRLASRYAQFPPDEISTIVQSAREKFAQSPIRDFVPLFVERNARARLDKLNSLTPSAIAG</sequence>
<proteinExistence type="predicted"/>
<name>A0ABX2K2C3_9MYCO</name>
<dbReference type="EMBL" id="VBSB01000012">
    <property type="protein sequence ID" value="NTY61880.1"/>
    <property type="molecule type" value="Genomic_DNA"/>
</dbReference>
<reference evidence="1 2" key="1">
    <citation type="submission" date="2019-05" db="EMBL/GenBank/DDBJ databases">
        <title>Mycolicibacterium sphagni ENV482 genome assembly.</title>
        <authorList>
            <person name="Chen W."/>
            <person name="Faulkner N.W."/>
            <person name="Hyman M.R."/>
        </authorList>
    </citation>
    <scope>NUCLEOTIDE SEQUENCE [LARGE SCALE GENOMIC DNA]</scope>
    <source>
        <strain evidence="1 2">ENV482</strain>
    </source>
</reference>
<comment type="caution">
    <text evidence="1">The sequence shown here is derived from an EMBL/GenBank/DDBJ whole genome shotgun (WGS) entry which is preliminary data.</text>
</comment>
<organism evidence="1 2">
    <name type="scientific">Mycolicibacterium sphagni</name>
    <dbReference type="NCBI Taxonomy" id="1786"/>
    <lineage>
        <taxon>Bacteria</taxon>
        <taxon>Bacillati</taxon>
        <taxon>Actinomycetota</taxon>
        <taxon>Actinomycetes</taxon>
        <taxon>Mycobacteriales</taxon>
        <taxon>Mycobacteriaceae</taxon>
        <taxon>Mycolicibacterium</taxon>
    </lineage>
</organism>
<evidence type="ECO:0000313" key="2">
    <source>
        <dbReference type="Proteomes" id="UP000708347"/>
    </source>
</evidence>
<gene>
    <name evidence="1" type="ORF">FEG63_20260</name>
</gene>
<protein>
    <submittedName>
        <fullName evidence="1">Uncharacterized protein</fullName>
    </submittedName>
</protein>
<dbReference type="Gene3D" id="1.10.8.1060">
    <property type="entry name" value="Corynebacterium glutamicum thioredoxin-dependent arsenate reductase, N-terminal domain"/>
    <property type="match status" value="1"/>
</dbReference>
<dbReference type="RefSeq" id="WP_174399610.1">
    <property type="nucleotide sequence ID" value="NZ_VBSB01000012.1"/>
</dbReference>
<evidence type="ECO:0000313" key="1">
    <source>
        <dbReference type="EMBL" id="NTY61880.1"/>
    </source>
</evidence>
<dbReference type="Proteomes" id="UP000708347">
    <property type="component" value="Unassembled WGS sequence"/>
</dbReference>
<keyword evidence="2" id="KW-1185">Reference proteome</keyword>
<accession>A0ABX2K2C3</accession>
<dbReference type="NCBIfam" id="NF046112">
    <property type="entry name" value="MSMEG_6209_Nter"/>
    <property type="match status" value="1"/>
</dbReference>